<accession>A0A8D8S350</accession>
<dbReference type="Pfam" id="PF12584">
    <property type="entry name" value="TRAPPC10"/>
    <property type="match status" value="1"/>
</dbReference>
<evidence type="ECO:0000256" key="3">
    <source>
        <dbReference type="ARBA" id="ARBA00023034"/>
    </source>
</evidence>
<dbReference type="GO" id="GO:1990071">
    <property type="term" value="C:TRAPPII protein complex"/>
    <property type="evidence" value="ECO:0007669"/>
    <property type="project" value="InterPro"/>
</dbReference>
<sequence>MPFVEMTTNGKVDDSDFFSLVDKKPIVTYAGDKDLFLSLESTVIQSLPQEATEWRRSYGRAIKSIQISGKFIPFSEDKLPVEGDWNIIDQPVFHTYWTQCTEMEYKQKFRYDIEKWMKQLNEKNISDWLIILVETYDFRKHNKLLPRTTVLDKIRNDLGSKNADRCLSVINPLRSELRSGGSWRGLMINFRLLMLATYDKILLRLEDFIRYQRERRSETGWNFCKYFLLQEELAFVLEMLGVYEEALVQYDELDALFTQFILNSNLGDIPTWLTHFQVPINSWQGIRIHPHSINLRLRSLIQSSQCSLLDFRSYLFSRQAAILLLTLRPWELAQRTLGFLHNCLNELNILEISRSPASVACWVFLCCLEVLHTCDKFQDTTQVEACSQYTAGLWAYTRDKLYELAELCGLLPEIETTSKHLHTVVMLTAGMGDSNSIPIEKLKEALSSKKAFKTQYLELSELALGRYKHIGRLRFARQIERSLASFCEKSGDIKLSAKFLSNSLDSFEEDNWSLLTLHTMYKLIEYYKQLEEYEKIIKLCSIISSSNNDSVQEQARIKVFQDMMSVLEAQTSNNNNSSQPRWKLSLERSFSIEAIDVNILSKQLSCELVLNIHSNFPMPIEAEEILISIDTVSQSKKDSLHSKRYCVEKYRKNSRPFPQKLPMLEEMDYQEDKTLASVNIVCDSDKYWLDSIRRQDSQQKLNKTTIPSRGNFTKKFSCTNITLKPGDNTIVLKSNMYKSGIYRISQLCIESHKRLEFLSNPLQPKVLFEIKESMASVTVTPLSDLVAGIHIPIEIKIDTGSSTLPAGSKLVLSSSPGLSYLPESQDTSLHHPLETQITLPLKEDQLGAFTTSNLRLIMIAELPHQKDNAKIDHSMWIKCPWSEEQNHVKFAFEMPFACSCKLQTVNLRKFLQVTVQGFTKFNISLTSASLTCSETLKPVTVFFPISVCENKTATLVWELLLSQSEDIKSNLEPLNSIQQQYSVEDNKENEHHLPLLKDSVYSPSKQKKRTDHEMSTAEEQCFSLDFTLNYSYGNYSSRFACLYNISNYKTLYIVETRIESLKGASDFCRVSTMCHLIIEISKVFSSPVEYCLTYEVVADQTLWAVCGSNADHIAMDEVSKKASISLDVMPLINGHLPIPLVKISKYFPPSKGFRGHRNQARSEVFSPGEVYNKSKASQVHVIVPSANNEL</sequence>
<dbReference type="GO" id="GO:0006891">
    <property type="term" value="P:intra-Golgi vesicle-mediated transport"/>
    <property type="evidence" value="ECO:0007669"/>
    <property type="project" value="TreeGrafter"/>
</dbReference>
<dbReference type="PANTHER" id="PTHR13251">
    <property type="entry name" value="EPILEPSY HOLOPROSENCEPHALY CANDIDATE 1/TMEM1"/>
    <property type="match status" value="1"/>
</dbReference>
<evidence type="ECO:0000313" key="7">
    <source>
        <dbReference type="EMBL" id="CAG6661020.1"/>
    </source>
</evidence>
<dbReference type="Pfam" id="PF23604">
    <property type="entry name" value="Ig_TRAPPC10"/>
    <property type="match status" value="1"/>
</dbReference>
<dbReference type="PANTHER" id="PTHR13251:SF3">
    <property type="entry name" value="TRAFFICKING PROTEIN PARTICLE COMPLEX SUBUNIT 10"/>
    <property type="match status" value="1"/>
</dbReference>
<evidence type="ECO:0000256" key="1">
    <source>
        <dbReference type="ARBA" id="ARBA00004555"/>
    </source>
</evidence>
<evidence type="ECO:0000256" key="2">
    <source>
        <dbReference type="ARBA" id="ARBA00022448"/>
    </source>
</evidence>
<dbReference type="EMBL" id="HBUF01198459">
    <property type="protein sequence ID" value="CAG6661023.1"/>
    <property type="molecule type" value="Transcribed_RNA"/>
</dbReference>
<dbReference type="InterPro" id="IPR045126">
    <property type="entry name" value="TRAPPC10/Trs130"/>
</dbReference>
<reference evidence="7" key="1">
    <citation type="submission" date="2021-05" db="EMBL/GenBank/DDBJ databases">
        <authorList>
            <person name="Alioto T."/>
            <person name="Alioto T."/>
            <person name="Gomez Garrido J."/>
        </authorList>
    </citation>
    <scope>NUCLEOTIDE SEQUENCE</scope>
</reference>
<dbReference type="Pfam" id="PF23036">
    <property type="entry name" value="TRAPPC10_1st"/>
    <property type="match status" value="1"/>
</dbReference>
<feature type="domain" description="TRAPPC10 Ig-like" evidence="6">
    <location>
        <begin position="775"/>
        <end position="893"/>
    </location>
</feature>
<comment type="subcellular location">
    <subcellularLocation>
        <location evidence="1">Golgi apparatus</location>
    </subcellularLocation>
</comment>
<name>A0A8D8S350_9HEMI</name>
<dbReference type="EMBL" id="HBUF01198457">
    <property type="protein sequence ID" value="CAG6661020.1"/>
    <property type="molecule type" value="Transcribed_RNA"/>
</dbReference>
<evidence type="ECO:0000259" key="5">
    <source>
        <dbReference type="Pfam" id="PF23036"/>
    </source>
</evidence>
<keyword evidence="2" id="KW-0813">Transport</keyword>
<evidence type="ECO:0000259" key="4">
    <source>
        <dbReference type="Pfam" id="PF12584"/>
    </source>
</evidence>
<dbReference type="GO" id="GO:0034498">
    <property type="term" value="P:early endosome to Golgi transport"/>
    <property type="evidence" value="ECO:0007669"/>
    <property type="project" value="TreeGrafter"/>
</dbReference>
<dbReference type="GO" id="GO:0005829">
    <property type="term" value="C:cytosol"/>
    <property type="evidence" value="ECO:0007669"/>
    <property type="project" value="GOC"/>
</dbReference>
<feature type="domain" description="TRAPPC10/Trs130 C-terminal" evidence="4">
    <location>
        <begin position="1062"/>
        <end position="1182"/>
    </location>
</feature>
<feature type="domain" description="TRAPPC10/Trs130 N-terminal" evidence="5">
    <location>
        <begin position="22"/>
        <end position="333"/>
    </location>
</feature>
<keyword evidence="3" id="KW-0333">Golgi apparatus</keyword>
<proteinExistence type="predicted"/>
<dbReference type="AlphaFoldDB" id="A0A8D8S350"/>
<organism evidence="7">
    <name type="scientific">Cacopsylla melanoneura</name>
    <dbReference type="NCBI Taxonomy" id="428564"/>
    <lineage>
        <taxon>Eukaryota</taxon>
        <taxon>Metazoa</taxon>
        <taxon>Ecdysozoa</taxon>
        <taxon>Arthropoda</taxon>
        <taxon>Hexapoda</taxon>
        <taxon>Insecta</taxon>
        <taxon>Pterygota</taxon>
        <taxon>Neoptera</taxon>
        <taxon>Paraneoptera</taxon>
        <taxon>Hemiptera</taxon>
        <taxon>Sternorrhyncha</taxon>
        <taxon>Psylloidea</taxon>
        <taxon>Psyllidae</taxon>
        <taxon>Psyllinae</taxon>
        <taxon>Cacopsylla</taxon>
    </lineage>
</organism>
<evidence type="ECO:0000259" key="6">
    <source>
        <dbReference type="Pfam" id="PF23604"/>
    </source>
</evidence>
<dbReference type="InterPro" id="IPR022233">
    <property type="entry name" value="TRAPPC10/Trs130_C"/>
</dbReference>
<dbReference type="EMBL" id="HBUF01342969">
    <property type="protein sequence ID" value="CAG6706065.1"/>
    <property type="molecule type" value="Transcribed_RNA"/>
</dbReference>
<protein>
    <submittedName>
        <fullName evidence="7">Trafficking protein particle complex subunit 10</fullName>
    </submittedName>
</protein>
<dbReference type="InterPro" id="IPR056917">
    <property type="entry name" value="Ig_TRAPPC10"/>
</dbReference>
<dbReference type="InterPro" id="IPR056913">
    <property type="entry name" value="TRAPPC10/Trs130_N"/>
</dbReference>